<organism evidence="8 9">
    <name type="scientific">Hominiventricola aquisgranensis</name>
    <dbReference type="NCBI Taxonomy" id="3133164"/>
    <lineage>
        <taxon>Bacteria</taxon>
        <taxon>Bacillati</taxon>
        <taxon>Bacillota</taxon>
        <taxon>Clostridia</taxon>
        <taxon>Lachnospirales</taxon>
        <taxon>Lachnospiraceae</taxon>
        <taxon>Hominiventricola</taxon>
    </lineage>
</organism>
<feature type="transmembrane region" description="Helical" evidence="6">
    <location>
        <begin position="746"/>
        <end position="768"/>
    </location>
</feature>
<keyword evidence="2" id="KW-1003">Cell membrane</keyword>
<reference evidence="8 9" key="1">
    <citation type="submission" date="2024-03" db="EMBL/GenBank/DDBJ databases">
        <title>Human intestinal bacterial collection.</title>
        <authorList>
            <person name="Pauvert C."/>
            <person name="Hitch T.C.A."/>
            <person name="Clavel T."/>
        </authorList>
    </citation>
    <scope>NUCLEOTIDE SEQUENCE [LARGE SCALE GENOMIC DNA]</scope>
    <source>
        <strain evidence="8 9">CLA-AA-H78B</strain>
    </source>
</reference>
<evidence type="ECO:0000256" key="5">
    <source>
        <dbReference type="ARBA" id="ARBA00023136"/>
    </source>
</evidence>
<dbReference type="InterPro" id="IPR003838">
    <property type="entry name" value="ABC3_permease_C"/>
</dbReference>
<feature type="transmembrane region" description="Helical" evidence="6">
    <location>
        <begin position="432"/>
        <end position="455"/>
    </location>
</feature>
<evidence type="ECO:0000313" key="9">
    <source>
        <dbReference type="Proteomes" id="UP001470288"/>
    </source>
</evidence>
<evidence type="ECO:0000256" key="3">
    <source>
        <dbReference type="ARBA" id="ARBA00022692"/>
    </source>
</evidence>
<dbReference type="RefSeq" id="WP_349143801.1">
    <property type="nucleotide sequence ID" value="NZ_JBBMFC010000004.1"/>
</dbReference>
<evidence type="ECO:0000256" key="4">
    <source>
        <dbReference type="ARBA" id="ARBA00022989"/>
    </source>
</evidence>
<comment type="subcellular location">
    <subcellularLocation>
        <location evidence="1">Cell membrane</location>
        <topology evidence="1">Multi-pass membrane protein</topology>
    </subcellularLocation>
</comment>
<accession>A0ABV1HYU6</accession>
<evidence type="ECO:0000259" key="7">
    <source>
        <dbReference type="Pfam" id="PF02687"/>
    </source>
</evidence>
<dbReference type="PANTHER" id="PTHR30287:SF2">
    <property type="entry name" value="BLL1001 PROTEIN"/>
    <property type="match status" value="1"/>
</dbReference>
<name>A0ABV1HYU6_9FIRM</name>
<keyword evidence="5 6" id="KW-0472">Membrane</keyword>
<dbReference type="InterPro" id="IPR038766">
    <property type="entry name" value="Membrane_comp_ABC_pdt"/>
</dbReference>
<dbReference type="Proteomes" id="UP001470288">
    <property type="component" value="Unassembled WGS sequence"/>
</dbReference>
<proteinExistence type="predicted"/>
<evidence type="ECO:0000256" key="6">
    <source>
        <dbReference type="SAM" id="Phobius"/>
    </source>
</evidence>
<protein>
    <submittedName>
        <fullName evidence="8">ABC transporter permease</fullName>
    </submittedName>
</protein>
<feature type="domain" description="ABC3 transporter permease C-terminal" evidence="7">
    <location>
        <begin position="658"/>
        <end position="774"/>
    </location>
</feature>
<feature type="transmembrane region" description="Helical" evidence="6">
    <location>
        <begin position="311"/>
        <end position="338"/>
    </location>
</feature>
<feature type="transmembrane region" description="Helical" evidence="6">
    <location>
        <begin position="358"/>
        <end position="378"/>
    </location>
</feature>
<keyword evidence="3 6" id="KW-0812">Transmembrane</keyword>
<sequence>MVKLLFLKMLRDMKKSLAAYGICLLIVGVGFCGFCVMSVAKDHLLVSRDLLYEKSAFTEGFAEVYEAPAAIKDKLADIPGIGEVQARIIKEARLTDIGDGNARLKLISYEKGGRNVPMLFQGTDVKAGELQVVAGNAFLEARSLAVGTKIHVLVSGKDTELEITGGGISPENIYIIRNIVDMYPDAANYDVGFVDQKTMESLYGMKDMANSFAFDLDPGYTIDDVKDQVEELLKPYGCYSVYGREDHQSASMLDSELDQLDQMALVLPFLFLFVAAVVLYITMHRLIEQQRIQVGTMLSIGITGRQIGWHYLGYGLTIGVIGGLAGGLLGNVCATPLVDYYRVYYNLPDAQAGISMKYLVIGVILASVFCSTVSYLCARKLTHLSPAEALRPPAPKGAKKTLAERIPGLLKLFTVPGIMALRSIGRNPKRSMLSLFGIACAFMITATLMSVSSLFDVFLFDNLEKVQHQDFTVYFEEPLKTVDVLSSVENENIEKMEPFAETQAKLIRGNEELDCTVQGIDRDCELVHLYDADGETIHVASEGIVLSIHMAQRLGVGVGGWVDVKVTYPEERITRVPVTAVMEQYMGTTAYMSMEGLADISKYRNVCTGLYIKAASGAEELIWKDLEGAPQVTGLEGRIAKIQKWRDMMGSFDMLIGMMVALGILIGLAVLYTSALISFEELKRELSVMLMLGLSAGECLEVISVGQWILTAGGVLLGIPMTFWMSHAFAVSMSAKMFSIPDFADAASVAESAVLMFIAVFISSRLILRKLKAVSPVSLLMERE</sequence>
<dbReference type="PANTHER" id="PTHR30287">
    <property type="entry name" value="MEMBRANE COMPONENT OF PREDICTED ABC SUPERFAMILY METABOLITE UPTAKE TRANSPORTER"/>
    <property type="match status" value="1"/>
</dbReference>
<keyword evidence="4 6" id="KW-1133">Transmembrane helix</keyword>
<feature type="domain" description="ABC3 transporter permease C-terminal" evidence="7">
    <location>
        <begin position="266"/>
        <end position="385"/>
    </location>
</feature>
<dbReference type="EMBL" id="JBBMFC010000004">
    <property type="protein sequence ID" value="MEQ2577886.1"/>
    <property type="molecule type" value="Genomic_DNA"/>
</dbReference>
<feature type="transmembrane region" description="Helical" evidence="6">
    <location>
        <begin position="263"/>
        <end position="283"/>
    </location>
</feature>
<keyword evidence="9" id="KW-1185">Reference proteome</keyword>
<dbReference type="Pfam" id="PF02687">
    <property type="entry name" value="FtsX"/>
    <property type="match status" value="2"/>
</dbReference>
<feature type="transmembrane region" description="Helical" evidence="6">
    <location>
        <begin position="654"/>
        <end position="679"/>
    </location>
</feature>
<evidence type="ECO:0000256" key="1">
    <source>
        <dbReference type="ARBA" id="ARBA00004651"/>
    </source>
</evidence>
<feature type="transmembrane region" description="Helical" evidence="6">
    <location>
        <begin position="700"/>
        <end position="726"/>
    </location>
</feature>
<evidence type="ECO:0000256" key="2">
    <source>
        <dbReference type="ARBA" id="ARBA00022475"/>
    </source>
</evidence>
<comment type="caution">
    <text evidence="8">The sequence shown here is derived from an EMBL/GenBank/DDBJ whole genome shotgun (WGS) entry which is preliminary data.</text>
</comment>
<evidence type="ECO:0000313" key="8">
    <source>
        <dbReference type="EMBL" id="MEQ2577886.1"/>
    </source>
</evidence>
<gene>
    <name evidence="8" type="ORF">WMO62_03390</name>
</gene>